<reference evidence="1 3" key="1">
    <citation type="submission" date="2015-03" db="EMBL/GenBank/DDBJ databases">
        <authorList>
            <person name="Lepp D."/>
            <person name="Hassan Y.I."/>
            <person name="Li X.-Z."/>
            <person name="Zhou T."/>
        </authorList>
    </citation>
    <scope>NUCLEOTIDE SEQUENCE [LARGE SCALE GENOMIC DNA]</scope>
    <source>
        <strain evidence="1 3">Cr7-05</strain>
    </source>
</reference>
<proteinExistence type="predicted"/>
<reference evidence="2 4" key="2">
    <citation type="submission" date="2016-10" db="EMBL/GenBank/DDBJ databases">
        <authorList>
            <person name="de Groot N.N."/>
        </authorList>
    </citation>
    <scope>NUCLEOTIDE SEQUENCE [LARGE SCALE GENOMIC DNA]</scope>
    <source>
        <strain evidence="2 4">CGMCC 1.10210</strain>
    </source>
</reference>
<dbReference type="STRING" id="728005.SAMN04488059_10319"/>
<dbReference type="PATRIC" id="fig|728005.3.peg.4752"/>
<sequence length="77" mass="8620">MALVRKFSSLETERVSAQQEVEARAGRAEINGETYVVIKTYGKPGRKYPDMASQTIQLDRVGAEALMDILRRTFALS</sequence>
<dbReference type="RefSeq" id="WP_046170905.1">
    <property type="nucleotide sequence ID" value="NZ_FOMB01000003.1"/>
</dbReference>
<dbReference type="OrthoDB" id="9155240at2"/>
<dbReference type="Proteomes" id="UP000182258">
    <property type="component" value="Unassembled WGS sequence"/>
</dbReference>
<dbReference type="EMBL" id="FOMB01000003">
    <property type="protein sequence ID" value="SFC20720.1"/>
    <property type="molecule type" value="Genomic_DNA"/>
</dbReference>
<evidence type="ECO:0000313" key="3">
    <source>
        <dbReference type="Proteomes" id="UP000033519"/>
    </source>
</evidence>
<keyword evidence="3" id="KW-1185">Reference proteome</keyword>
<protein>
    <submittedName>
        <fullName evidence="2">Uncharacterized protein</fullName>
    </submittedName>
</protein>
<name>A0A0F5PXM9_9HYPH</name>
<dbReference type="EMBL" id="LAPV01000093">
    <property type="protein sequence ID" value="KKC33408.1"/>
    <property type="molecule type" value="Genomic_DNA"/>
</dbReference>
<gene>
    <name evidence="2" type="ORF">SAMN04488059_10319</name>
    <name evidence="1" type="ORF">WH91_10115</name>
</gene>
<accession>A0A0F5PXM9</accession>
<evidence type="ECO:0000313" key="1">
    <source>
        <dbReference type="EMBL" id="KKC33408.1"/>
    </source>
</evidence>
<evidence type="ECO:0000313" key="4">
    <source>
        <dbReference type="Proteomes" id="UP000182258"/>
    </source>
</evidence>
<dbReference type="Proteomes" id="UP000033519">
    <property type="component" value="Unassembled WGS sequence"/>
</dbReference>
<organism evidence="2 4">
    <name type="scientific">Devosia psychrophila</name>
    <dbReference type="NCBI Taxonomy" id="728005"/>
    <lineage>
        <taxon>Bacteria</taxon>
        <taxon>Pseudomonadati</taxon>
        <taxon>Pseudomonadota</taxon>
        <taxon>Alphaproteobacteria</taxon>
        <taxon>Hyphomicrobiales</taxon>
        <taxon>Devosiaceae</taxon>
        <taxon>Devosia</taxon>
    </lineage>
</organism>
<dbReference type="AlphaFoldDB" id="A0A0F5PXM9"/>
<evidence type="ECO:0000313" key="2">
    <source>
        <dbReference type="EMBL" id="SFC20720.1"/>
    </source>
</evidence>